<keyword evidence="3" id="KW-1185">Reference proteome</keyword>
<gene>
    <name evidence="2" type="ORF">MYCFIDRAFT_30655</name>
</gene>
<dbReference type="InterPro" id="IPR017850">
    <property type="entry name" value="Alkaline_phosphatase_core_sf"/>
</dbReference>
<dbReference type="Pfam" id="PF04185">
    <property type="entry name" value="Phosphoesterase"/>
    <property type="match status" value="1"/>
</dbReference>
<dbReference type="OrthoDB" id="3640179at2759"/>
<reference evidence="2 3" key="1">
    <citation type="journal article" date="2012" name="PLoS Pathog.">
        <title>Diverse lifestyles and strategies of plant pathogenesis encoded in the genomes of eighteen Dothideomycetes fungi.</title>
        <authorList>
            <person name="Ohm R.A."/>
            <person name="Feau N."/>
            <person name="Henrissat B."/>
            <person name="Schoch C.L."/>
            <person name="Horwitz B.A."/>
            <person name="Barry K.W."/>
            <person name="Condon B.J."/>
            <person name="Copeland A.C."/>
            <person name="Dhillon B."/>
            <person name="Glaser F."/>
            <person name="Hesse C.N."/>
            <person name="Kosti I."/>
            <person name="LaButti K."/>
            <person name="Lindquist E.A."/>
            <person name="Lucas S."/>
            <person name="Salamov A.A."/>
            <person name="Bradshaw R.E."/>
            <person name="Ciuffetti L."/>
            <person name="Hamelin R.C."/>
            <person name="Kema G.H.J."/>
            <person name="Lawrence C."/>
            <person name="Scott J.A."/>
            <person name="Spatafora J.W."/>
            <person name="Turgeon B.G."/>
            <person name="de Wit P.J.G.M."/>
            <person name="Zhong S."/>
            <person name="Goodwin S.B."/>
            <person name="Grigoriev I.V."/>
        </authorList>
    </citation>
    <scope>NUCLEOTIDE SEQUENCE [LARGE SCALE GENOMIC DNA]</scope>
    <source>
        <strain evidence="2 3">CIRAD86</strain>
    </source>
</reference>
<dbReference type="Proteomes" id="UP000016932">
    <property type="component" value="Unassembled WGS sequence"/>
</dbReference>
<dbReference type="STRING" id="383855.M3BCQ2"/>
<sequence length="150" mass="16874">MTLRCSHLRARPVFRIDLSAALFDETGGFLNHIPRPTALRLNSSTYNAKTPSGQNYTSESDRLGGRLPIWLISPWVQKGYVEQRGTNSDGSTASYSASSMLRRLRYLWGFDPINPRVEKAATFDALIQKNVRTDAPTKLPDVVKFTDQLE</sequence>
<dbReference type="AlphaFoldDB" id="M3BCQ2"/>
<keyword evidence="1" id="KW-0378">Hydrolase</keyword>
<name>M3BCQ2_PSEFD</name>
<dbReference type="PANTHER" id="PTHR31956:SF1">
    <property type="entry name" value="NON-SPECIFIC PHOSPHOLIPASE C1"/>
    <property type="match status" value="1"/>
</dbReference>
<dbReference type="PANTHER" id="PTHR31956">
    <property type="entry name" value="NON-SPECIFIC PHOSPHOLIPASE C4-RELATED"/>
    <property type="match status" value="1"/>
</dbReference>
<dbReference type="GO" id="GO:0042578">
    <property type="term" value="F:phosphoric ester hydrolase activity"/>
    <property type="evidence" value="ECO:0007669"/>
    <property type="project" value="UniProtKB-ARBA"/>
</dbReference>
<evidence type="ECO:0000256" key="1">
    <source>
        <dbReference type="ARBA" id="ARBA00022801"/>
    </source>
</evidence>
<dbReference type="GO" id="GO:0009395">
    <property type="term" value="P:phospholipid catabolic process"/>
    <property type="evidence" value="ECO:0007669"/>
    <property type="project" value="TreeGrafter"/>
</dbReference>
<evidence type="ECO:0000313" key="3">
    <source>
        <dbReference type="Proteomes" id="UP000016932"/>
    </source>
</evidence>
<dbReference type="KEGG" id="pfj:MYCFIDRAFT_30655"/>
<evidence type="ECO:0000313" key="2">
    <source>
        <dbReference type="EMBL" id="EME87057.1"/>
    </source>
</evidence>
<accession>M3BCQ2</accession>
<dbReference type="eggNOG" id="ENOG502SMCI">
    <property type="taxonomic scope" value="Eukaryota"/>
</dbReference>
<dbReference type="GeneID" id="19338760"/>
<dbReference type="EMBL" id="KB446556">
    <property type="protein sequence ID" value="EME87057.1"/>
    <property type="molecule type" value="Genomic_DNA"/>
</dbReference>
<dbReference type="HOGENOM" id="CLU_1741379_0_0_1"/>
<dbReference type="RefSeq" id="XP_007922385.1">
    <property type="nucleotide sequence ID" value="XM_007924194.1"/>
</dbReference>
<proteinExistence type="predicted"/>
<organism evidence="2 3">
    <name type="scientific">Pseudocercospora fijiensis (strain CIRAD86)</name>
    <name type="common">Black leaf streak disease fungus</name>
    <name type="synonym">Mycosphaerella fijiensis</name>
    <dbReference type="NCBI Taxonomy" id="383855"/>
    <lineage>
        <taxon>Eukaryota</taxon>
        <taxon>Fungi</taxon>
        <taxon>Dikarya</taxon>
        <taxon>Ascomycota</taxon>
        <taxon>Pezizomycotina</taxon>
        <taxon>Dothideomycetes</taxon>
        <taxon>Dothideomycetidae</taxon>
        <taxon>Mycosphaerellales</taxon>
        <taxon>Mycosphaerellaceae</taxon>
        <taxon>Pseudocercospora</taxon>
    </lineage>
</organism>
<protein>
    <submittedName>
        <fullName evidence="2">Uncharacterized protein</fullName>
    </submittedName>
</protein>
<dbReference type="Gene3D" id="3.40.720.10">
    <property type="entry name" value="Alkaline Phosphatase, subunit A"/>
    <property type="match status" value="1"/>
</dbReference>
<dbReference type="InterPro" id="IPR007312">
    <property type="entry name" value="Phosphoesterase"/>
</dbReference>
<dbReference type="VEuPathDB" id="FungiDB:MYCFIDRAFT_30655"/>